<dbReference type="InterPro" id="IPR014001">
    <property type="entry name" value="Helicase_ATP-bd"/>
</dbReference>
<keyword evidence="10" id="KW-0472">Membrane</keyword>
<dbReference type="Gene3D" id="3.40.50.300">
    <property type="entry name" value="P-loop containing nucleotide triphosphate hydrolases"/>
    <property type="match status" value="2"/>
</dbReference>
<dbReference type="SMART" id="SM00487">
    <property type="entry name" value="DEXDc"/>
    <property type="match status" value="1"/>
</dbReference>
<dbReference type="InterPro" id="IPR011545">
    <property type="entry name" value="DEAD/DEAH_box_helicase_dom"/>
</dbReference>
<evidence type="ECO:0000256" key="2">
    <source>
        <dbReference type="ARBA" id="ARBA00004340"/>
    </source>
</evidence>
<dbReference type="InterPro" id="IPR027417">
    <property type="entry name" value="P-loop_NTPase"/>
</dbReference>
<dbReference type="KEGG" id="vg:22047046"/>
<evidence type="ECO:0000259" key="13">
    <source>
        <dbReference type="PROSITE" id="PS51194"/>
    </source>
</evidence>
<feature type="domain" description="Helicase C-terminal" evidence="13">
    <location>
        <begin position="1175"/>
        <end position="1367"/>
    </location>
</feature>
<dbReference type="InterPro" id="IPR001205">
    <property type="entry name" value="RNA-dir_pol_C"/>
</dbReference>
<dbReference type="GO" id="GO:0003968">
    <property type="term" value="F:RNA-directed RNA polymerase activity"/>
    <property type="evidence" value="ECO:0007669"/>
    <property type="project" value="UniProtKB-KW"/>
</dbReference>
<dbReference type="InterPro" id="IPR043502">
    <property type="entry name" value="DNA/RNA_pol_sf"/>
</dbReference>
<dbReference type="Proteomes" id="UP000204203">
    <property type="component" value="Segment"/>
</dbReference>
<feature type="transmembrane region" description="Helical" evidence="10">
    <location>
        <begin position="159"/>
        <end position="177"/>
    </location>
</feature>
<dbReference type="Pfam" id="PF00680">
    <property type="entry name" value="RdRP_1"/>
    <property type="match status" value="1"/>
</dbReference>
<keyword evidence="6" id="KW-0547">Nucleotide-binding</keyword>
<keyword evidence="10" id="KW-1133">Transmembrane helix</keyword>
<keyword evidence="3 14" id="KW-0696">RNA-directed RNA polymerase</keyword>
<evidence type="ECO:0000256" key="5">
    <source>
        <dbReference type="ARBA" id="ARBA00022695"/>
    </source>
</evidence>
<organism evidence="14 15">
    <name type="scientific">Penicillium roqueforti ssRNA mycovirus 1</name>
    <dbReference type="NCBI Taxonomy" id="1532180"/>
    <lineage>
        <taxon>Viruses</taxon>
        <taxon>Riboviria</taxon>
        <taxon>Orthornavirae</taxon>
        <taxon>Pisuviricota</taxon>
        <taxon>Duplopiviricetes</taxon>
        <taxon>Durnavirales</taxon>
        <taxon>Fusariviridae</taxon>
        <taxon>Alphafusarivirus</taxon>
        <taxon>Alphafusarivirus roqueforti</taxon>
    </lineage>
</organism>
<dbReference type="Pfam" id="PF00270">
    <property type="entry name" value="DEAD"/>
    <property type="match status" value="1"/>
</dbReference>
<dbReference type="GO" id="GO:0006351">
    <property type="term" value="P:DNA-templated transcription"/>
    <property type="evidence" value="ECO:0007669"/>
    <property type="project" value="InterPro"/>
</dbReference>
<name>A0A076KXD4_9VIRU</name>
<dbReference type="GO" id="GO:0039694">
    <property type="term" value="P:viral RNA genome replication"/>
    <property type="evidence" value="ECO:0007669"/>
    <property type="project" value="InterPro"/>
</dbReference>
<dbReference type="GO" id="GO:0003723">
    <property type="term" value="F:RNA binding"/>
    <property type="evidence" value="ECO:0007669"/>
    <property type="project" value="InterPro"/>
</dbReference>
<dbReference type="InterPro" id="IPR001650">
    <property type="entry name" value="Helicase_C-like"/>
</dbReference>
<keyword evidence="10" id="KW-0812">Transmembrane</keyword>
<dbReference type="PROSITE" id="PS51194">
    <property type="entry name" value="HELICASE_CTER"/>
    <property type="match status" value="1"/>
</dbReference>
<dbReference type="InterPro" id="IPR007094">
    <property type="entry name" value="RNA-dir_pol_PSvirus"/>
</dbReference>
<evidence type="ECO:0000256" key="1">
    <source>
        <dbReference type="ARBA" id="ARBA00004328"/>
    </source>
</evidence>
<accession>A0A076KXD4</accession>
<keyword evidence="5" id="KW-0548">Nucleotidyltransferase</keyword>
<dbReference type="Pfam" id="PF00271">
    <property type="entry name" value="Helicase_C"/>
    <property type="match status" value="1"/>
</dbReference>
<dbReference type="SUPFAM" id="SSF52540">
    <property type="entry name" value="P-loop containing nucleoside triphosphate hydrolases"/>
    <property type="match status" value="1"/>
</dbReference>
<dbReference type="PROSITE" id="PS51192">
    <property type="entry name" value="HELICASE_ATP_BIND_1"/>
    <property type="match status" value="1"/>
</dbReference>
<dbReference type="GeneID" id="22047046"/>
<keyword evidence="4" id="KW-0808">Transferase</keyword>
<keyword evidence="7" id="KW-0067">ATP-binding</keyword>
<dbReference type="GO" id="GO:0043657">
    <property type="term" value="C:host cell"/>
    <property type="evidence" value="ECO:0007669"/>
    <property type="project" value="UniProtKB-SubCell"/>
</dbReference>
<dbReference type="SMART" id="SM00490">
    <property type="entry name" value="HELICc"/>
    <property type="match status" value="1"/>
</dbReference>
<dbReference type="EMBL" id="KJ817266">
    <property type="protein sequence ID" value="AII99895.1"/>
    <property type="molecule type" value="Genomic_RNA"/>
</dbReference>
<evidence type="ECO:0000256" key="7">
    <source>
        <dbReference type="ARBA" id="ARBA00022840"/>
    </source>
</evidence>
<keyword evidence="9" id="KW-0693">Viral RNA replication</keyword>
<feature type="domain" description="RdRp catalytic" evidence="11">
    <location>
        <begin position="549"/>
        <end position="678"/>
    </location>
</feature>
<proteinExistence type="predicted"/>
<keyword evidence="8" id="KW-0946">Virion</keyword>
<feature type="transmembrane region" description="Helical" evidence="10">
    <location>
        <begin position="42"/>
        <end position="60"/>
    </location>
</feature>
<feature type="transmembrane region" description="Helical" evidence="10">
    <location>
        <begin position="7"/>
        <end position="36"/>
    </location>
</feature>
<comment type="subcellular location">
    <subcellularLocation>
        <location evidence="2">Host cell</location>
    </subcellularLocation>
    <subcellularLocation>
        <location evidence="1">Virion</location>
    </subcellularLocation>
</comment>
<evidence type="ECO:0000256" key="4">
    <source>
        <dbReference type="ARBA" id="ARBA00022679"/>
    </source>
</evidence>
<reference evidence="14 15" key="1">
    <citation type="submission" date="2014-05" db="EMBL/GenBank/DDBJ databases">
        <title>A single-stranded positive-sense RNA((+)ssRNA) mycovirus from Penicillium roqueforti.</title>
        <authorList>
            <person name="Medina E."/>
            <person name="Gil-Duran C."/>
            <person name="Chavez R."/>
        </authorList>
    </citation>
    <scope>NUCLEOTIDE SEQUENCE [LARGE SCALE GENOMIC DNA]</scope>
    <source>
        <strain evidence="14 15">PRG42-7</strain>
    </source>
</reference>
<dbReference type="Gene3D" id="3.30.70.270">
    <property type="match status" value="1"/>
</dbReference>
<feature type="domain" description="Helicase ATP-binding" evidence="12">
    <location>
        <begin position="1038"/>
        <end position="1189"/>
    </location>
</feature>
<evidence type="ECO:0000259" key="11">
    <source>
        <dbReference type="PROSITE" id="PS50507"/>
    </source>
</evidence>
<dbReference type="RefSeq" id="YP_009052456.1">
    <property type="nucleotide sequence ID" value="NC_024699.1"/>
</dbReference>
<keyword evidence="15" id="KW-1185">Reference proteome</keyword>
<evidence type="ECO:0000259" key="12">
    <source>
        <dbReference type="PROSITE" id="PS51192"/>
    </source>
</evidence>
<evidence type="ECO:0000256" key="8">
    <source>
        <dbReference type="ARBA" id="ARBA00022844"/>
    </source>
</evidence>
<evidence type="ECO:0000256" key="3">
    <source>
        <dbReference type="ARBA" id="ARBA00022484"/>
    </source>
</evidence>
<evidence type="ECO:0000256" key="6">
    <source>
        <dbReference type="ARBA" id="ARBA00022741"/>
    </source>
</evidence>
<evidence type="ECO:0000313" key="14">
    <source>
        <dbReference type="EMBL" id="AII99895.1"/>
    </source>
</evidence>
<dbReference type="GO" id="GO:0005524">
    <property type="term" value="F:ATP binding"/>
    <property type="evidence" value="ECO:0007669"/>
    <property type="project" value="UniProtKB-KW"/>
</dbReference>
<evidence type="ECO:0000256" key="10">
    <source>
        <dbReference type="SAM" id="Phobius"/>
    </source>
</evidence>
<protein>
    <submittedName>
        <fullName evidence="14">RNA-dependent RNA polymerase</fullName>
    </submittedName>
</protein>
<dbReference type="PROSITE" id="PS50507">
    <property type="entry name" value="RDRP_SSRNA_POS"/>
    <property type="match status" value="1"/>
</dbReference>
<evidence type="ECO:0000256" key="9">
    <source>
        <dbReference type="ARBA" id="ARBA00022953"/>
    </source>
</evidence>
<dbReference type="SUPFAM" id="SSF56672">
    <property type="entry name" value="DNA/RNA polymerases"/>
    <property type="match status" value="1"/>
</dbReference>
<dbReference type="InterPro" id="IPR043128">
    <property type="entry name" value="Rev_trsase/Diguanyl_cyclase"/>
</dbReference>
<evidence type="ECO:0000313" key="15">
    <source>
        <dbReference type="Proteomes" id="UP000204203"/>
    </source>
</evidence>
<sequence>MFYTFALIMWWSTLHALFGFLCCFGPVYLVLALFAVASPVSVLDSLLLCVTFPWVVVFIFRSWRSRLDQEVILINSVGKDEALWHDLDLFEGKVAFRAVGMQGWDLLSPYIIRVLGDVGLSEVPLEGDLRDGLYKASSRWWSNCVLSIHAVASHRFTPWFYLSFITFSFIIRIPVFIAKKGLALLRFWALGALFIWHMPDELAAKLYTTLVEVSSLFYDGKFVEWVGWQLTRLSVRVTVVLLDAQFIGVKWTTRKGFRSDSEARKFSSVLREGLMQFSIFVTDLGLPHYIRGSREPTRQGVQESYELLKELGWPVNVGLQDPDLSVVPEKWSSWVISGTDWQQGINNMKTHVDHDLDKLRLHAIEYRRTEEYASVENELEATSRYFRSPRYDYPDLALEDVWFMIKDTFVHSRLTPFNHIIRMWEKKYGLGAFFRRPGSKAKMRRSDFISSIGGYAPFKRLWRATFEVATSIVPVSAVSVKNEALPPNKWAENKVRSIIGSPIAHYILSTIWNYEPNHRFAWTTTPTKIGMPLNGYWLADLYHRHSRCQHHVAGDMSAFDSTLSGEVVKMIAAVRKKGFESHKDVDRICDLIDVSYEQLGHQLLNTTSTGNIYGKGTGLTTGHSSTSMDNSLGLLILYLMAWKQLTGLGAREFKHFNELSDYGDDHILSYLSTKPAAWNFRNIQKVMARWGVTNREEKMGSLDVIPFLSKTSRKVTNEDRVSFAKYGVKEPKRVVLHDREKLVGKMVAKVKNLDPVYRAKRLISYMGLTAHHEDLYSGISDVLARSSTLRRAVRKEGLKIPTYKKVLQQWYNPSANISHDVIQEELSDGQKSMVMHYGQVTIIDSISGALAMLPDILNPAIFNFGYSRLLQLQLRSFLEWPIEFLVMQNGVVSQAELLRIFRSTAYEAVDPTIHTMSGASYDYGGLLLRHWLFCWYKGRSLAPSVLSWFEKVVGKVNLVQFLLNGRANIQLGRANPYLLDLFVISILNLVPSVPILSPLKSIRLPRVDIFLDMVWQVLVVFVWSGVPPNYKELTHLARQLQELKGGVLVTAPTGTGKSTTMVKHLELTLGLFYNKIVIIEPRSALVKSLVPYCKNTLNMSCTGRTMGFDFDRREKVWYVTPQEAALHWEETFEENNLIMIDEAHIEEPFYVFLKEVLKSSGRGHLLVTATPTPSLLDSCVAQVPLLLAQLWTVLSSKDSCMESDPRTCIKRYEDWVVDQVHNSWTNSKALVFHPSKDGAARLADRISRKCSFYNSDVQDGSGQVILSTNVTDAGLTLPNVDLVLTSELDNVMDPAAGTVVLGRLSLQTTYQRRGRTGRTSNGQFKLFACPNANVKQIAEIALNEKSLVSEWLSLGLSPWLIHTIDSKRMFSFLGMDSERVDPDLLRETLNSLQLFSNNLEFLRASRAAQEAQKAEDPNKFVYDYSASGIIRDSSTIDFSEISRIALRVAALGPSLKRGTDVDAGQLDSDLFFLDQISGVHTPFKNLMPDLTGLLEKTDYDYKEVQAIKPPKILHKGCREPDEP</sequence>
<dbReference type="GO" id="GO:0044423">
    <property type="term" value="C:virion component"/>
    <property type="evidence" value="ECO:0007669"/>
    <property type="project" value="UniProtKB-KW"/>
</dbReference>